<dbReference type="STRING" id="117157.SAMN04489717_5588"/>
<dbReference type="PANTHER" id="PTHR43877">
    <property type="entry name" value="AMINOALKYLPHOSPHONATE N-ACETYLTRANSFERASE-RELATED-RELATED"/>
    <property type="match status" value="1"/>
</dbReference>
<feature type="domain" description="N-acetyltransferase" evidence="3">
    <location>
        <begin position="1"/>
        <end position="162"/>
    </location>
</feature>
<evidence type="ECO:0000256" key="1">
    <source>
        <dbReference type="ARBA" id="ARBA00022679"/>
    </source>
</evidence>
<keyword evidence="2" id="KW-0012">Acyltransferase</keyword>
<evidence type="ECO:0000259" key="3">
    <source>
        <dbReference type="PROSITE" id="PS51186"/>
    </source>
</evidence>
<dbReference type="InterPro" id="IPR000182">
    <property type="entry name" value="GNAT_dom"/>
</dbReference>
<keyword evidence="4" id="KW-0687">Ribonucleoprotein</keyword>
<accession>A0A1H1YMX9</accession>
<gene>
    <name evidence="4" type="ORF">SAMN04489717_5588</name>
</gene>
<dbReference type="Gene3D" id="3.40.630.30">
    <property type="match status" value="2"/>
</dbReference>
<evidence type="ECO:0000313" key="4">
    <source>
        <dbReference type="EMBL" id="SDT22783.1"/>
    </source>
</evidence>
<dbReference type="InterPro" id="IPR050832">
    <property type="entry name" value="Bact_Acetyltransf"/>
</dbReference>
<dbReference type="CDD" id="cd04301">
    <property type="entry name" value="NAT_SF"/>
    <property type="match status" value="2"/>
</dbReference>
<dbReference type="RefSeq" id="WP_206744630.1">
    <property type="nucleotide sequence ID" value="NZ_LT629732.1"/>
</dbReference>
<keyword evidence="1" id="KW-0808">Transferase</keyword>
<evidence type="ECO:0000256" key="2">
    <source>
        <dbReference type="ARBA" id="ARBA00023315"/>
    </source>
</evidence>
<dbReference type="GO" id="GO:0016747">
    <property type="term" value="F:acyltransferase activity, transferring groups other than amino-acyl groups"/>
    <property type="evidence" value="ECO:0007669"/>
    <property type="project" value="InterPro"/>
</dbReference>
<dbReference type="GO" id="GO:0005840">
    <property type="term" value="C:ribosome"/>
    <property type="evidence" value="ECO:0007669"/>
    <property type="project" value="UniProtKB-KW"/>
</dbReference>
<protein>
    <submittedName>
        <fullName evidence="4">Ribosomal protein S18 acetylase RimI</fullName>
    </submittedName>
</protein>
<evidence type="ECO:0000313" key="5">
    <source>
        <dbReference type="Proteomes" id="UP000198983"/>
    </source>
</evidence>
<dbReference type="AlphaFoldDB" id="A0A1H1YMX9"/>
<dbReference type="Pfam" id="PF00583">
    <property type="entry name" value="Acetyltransf_1"/>
    <property type="match status" value="2"/>
</dbReference>
<dbReference type="Proteomes" id="UP000198983">
    <property type="component" value="Chromosome I"/>
</dbReference>
<proteinExistence type="predicted"/>
<dbReference type="InterPro" id="IPR016181">
    <property type="entry name" value="Acyl_CoA_acyltransferase"/>
</dbReference>
<name>A0A1H1YMX9_9ACTN</name>
<dbReference type="EMBL" id="LT629732">
    <property type="protein sequence ID" value="SDT22783.1"/>
    <property type="molecule type" value="Genomic_DNA"/>
</dbReference>
<keyword evidence="4" id="KW-0689">Ribosomal protein</keyword>
<organism evidence="4 5">
    <name type="scientific">Actinopolymorpha singaporensis</name>
    <dbReference type="NCBI Taxonomy" id="117157"/>
    <lineage>
        <taxon>Bacteria</taxon>
        <taxon>Bacillati</taxon>
        <taxon>Actinomycetota</taxon>
        <taxon>Actinomycetes</taxon>
        <taxon>Propionibacteriales</taxon>
        <taxon>Actinopolymorphaceae</taxon>
        <taxon>Actinopolymorpha</taxon>
    </lineage>
</organism>
<reference evidence="4 5" key="1">
    <citation type="submission" date="2016-10" db="EMBL/GenBank/DDBJ databases">
        <authorList>
            <person name="de Groot N.N."/>
        </authorList>
    </citation>
    <scope>NUCLEOTIDE SEQUENCE [LARGE SCALE GENOMIC DNA]</scope>
    <source>
        <strain evidence="4 5">DSM 22024</strain>
    </source>
</reference>
<dbReference type="PROSITE" id="PS51186">
    <property type="entry name" value="GNAT"/>
    <property type="match status" value="2"/>
</dbReference>
<sequence length="332" mass="35785">MLVRDARPSEYDAVSRLLGEVYGGESLVHPHYLPALGDTRRRAEDPATDVLVAVDAGRVVGTATLTLPGTLWTEDPPAEATLRMLAVAPDARRGGVGTALIEECTARCRLAGETTIALATTDSMADAHRRYERLGFVRVPERDWVTQSGEPLRAYVRSLPPAPVIREARPEEYAAAGQVTLAAYQRDGLLAGTDDYAETLLDTKRRAHEASLLVAVGEAAGEFAGEAEGAVLGTATYCPPGSPYHELSGPGEGEFRMLAVAPAARGRGVGELLVRTILRLARADGHHAVVLSTTTGAHRAHRLYERLGFDRVPERDWQPVPGLTLLAYRREI</sequence>
<keyword evidence="5" id="KW-1185">Reference proteome</keyword>
<feature type="domain" description="N-acetyltransferase" evidence="3">
    <location>
        <begin position="163"/>
        <end position="331"/>
    </location>
</feature>
<dbReference type="SUPFAM" id="SSF55729">
    <property type="entry name" value="Acyl-CoA N-acyltransferases (Nat)"/>
    <property type="match status" value="2"/>
</dbReference>